<gene>
    <name evidence="2" type="ORF">XENOCAPTIV_012131</name>
</gene>
<dbReference type="PANTHER" id="PTHR13856:SF32">
    <property type="entry name" value="TARGET OF MYB1 MEMBRANE TRAFFICKING PROTEIN"/>
    <property type="match status" value="1"/>
</dbReference>
<dbReference type="PANTHER" id="PTHR13856">
    <property type="entry name" value="VHS DOMAIN CONTAINING PROTEIN FAMILY"/>
    <property type="match status" value="1"/>
</dbReference>
<sequence>SIPENETPQVTSVAAPISLSQEQSRVVELIPQLVDEGFMEELLVVNDDLNNAFIRYERWAAAGQVKLLDIRYKITAIDRLLQFFLLGLNG</sequence>
<dbReference type="SUPFAM" id="SSF89009">
    <property type="entry name" value="GAT-like domain"/>
    <property type="match status" value="1"/>
</dbReference>
<keyword evidence="3" id="KW-1185">Reference proteome</keyword>
<accession>A0ABV0RYR6</accession>
<reference evidence="2 3" key="1">
    <citation type="submission" date="2021-06" db="EMBL/GenBank/DDBJ databases">
        <authorList>
            <person name="Palmer J.M."/>
        </authorList>
    </citation>
    <scope>NUCLEOTIDE SEQUENCE [LARGE SCALE GENOMIC DNA]</scope>
    <source>
        <strain evidence="2 3">XC_2019</strain>
        <tissue evidence="2">Muscle</tissue>
    </source>
</reference>
<evidence type="ECO:0000313" key="2">
    <source>
        <dbReference type="EMBL" id="MEQ2213271.1"/>
    </source>
</evidence>
<dbReference type="InterPro" id="IPR004152">
    <property type="entry name" value="GAT_dom"/>
</dbReference>
<feature type="domain" description="GAT" evidence="1">
    <location>
        <begin position="21"/>
        <end position="59"/>
    </location>
</feature>
<dbReference type="Pfam" id="PF03127">
    <property type="entry name" value="GAT"/>
    <property type="match status" value="1"/>
</dbReference>
<proteinExistence type="predicted"/>
<comment type="caution">
    <text evidence="2">The sequence shown here is derived from an EMBL/GenBank/DDBJ whole genome shotgun (WGS) entry which is preliminary data.</text>
</comment>
<evidence type="ECO:0000259" key="1">
    <source>
        <dbReference type="Pfam" id="PF03127"/>
    </source>
</evidence>
<dbReference type="Gene3D" id="1.20.58.160">
    <property type="match status" value="1"/>
</dbReference>
<dbReference type="Proteomes" id="UP001434883">
    <property type="component" value="Unassembled WGS sequence"/>
</dbReference>
<dbReference type="EMBL" id="JAHRIN010061385">
    <property type="protein sequence ID" value="MEQ2213271.1"/>
    <property type="molecule type" value="Genomic_DNA"/>
</dbReference>
<feature type="non-terminal residue" evidence="2">
    <location>
        <position position="1"/>
    </location>
</feature>
<dbReference type="InterPro" id="IPR038425">
    <property type="entry name" value="GAT_sf"/>
</dbReference>
<name>A0ABV0RYR6_9TELE</name>
<organism evidence="2 3">
    <name type="scientific">Xenoophorus captivus</name>
    <dbReference type="NCBI Taxonomy" id="1517983"/>
    <lineage>
        <taxon>Eukaryota</taxon>
        <taxon>Metazoa</taxon>
        <taxon>Chordata</taxon>
        <taxon>Craniata</taxon>
        <taxon>Vertebrata</taxon>
        <taxon>Euteleostomi</taxon>
        <taxon>Actinopterygii</taxon>
        <taxon>Neopterygii</taxon>
        <taxon>Teleostei</taxon>
        <taxon>Neoteleostei</taxon>
        <taxon>Acanthomorphata</taxon>
        <taxon>Ovalentaria</taxon>
        <taxon>Atherinomorphae</taxon>
        <taxon>Cyprinodontiformes</taxon>
        <taxon>Goodeidae</taxon>
        <taxon>Xenoophorus</taxon>
    </lineage>
</organism>
<evidence type="ECO:0000313" key="3">
    <source>
        <dbReference type="Proteomes" id="UP001434883"/>
    </source>
</evidence>
<protein>
    <recommendedName>
        <fullName evidence="1">GAT domain-containing protein</fullName>
    </recommendedName>
</protein>